<keyword evidence="2" id="KW-0418">Kinase</keyword>
<evidence type="ECO:0000313" key="2">
    <source>
        <dbReference type="EMBL" id="ANX12163.1"/>
    </source>
</evidence>
<keyword evidence="3" id="KW-1185">Reference proteome</keyword>
<dbReference type="GO" id="GO:0016301">
    <property type="term" value="F:kinase activity"/>
    <property type="evidence" value="ECO:0007669"/>
    <property type="project" value="UniProtKB-KW"/>
</dbReference>
<dbReference type="STRING" id="255247.ABE41_009100"/>
<keyword evidence="2" id="KW-0808">Transferase</keyword>
<protein>
    <submittedName>
        <fullName evidence="2">Methylthioribose kinase</fullName>
    </submittedName>
</protein>
<dbReference type="Proteomes" id="UP000077412">
    <property type="component" value="Chromosome"/>
</dbReference>
<evidence type="ECO:0000313" key="3">
    <source>
        <dbReference type="Proteomes" id="UP000077412"/>
    </source>
</evidence>
<dbReference type="EMBL" id="CP016761">
    <property type="protein sequence ID" value="ANX12163.1"/>
    <property type="molecule type" value="Genomic_DNA"/>
</dbReference>
<sequence length="125" mass="14469">MIQRFIELGEGYSDLYELFEIMETNQNRVSQLLCLRVKKEDKEYASVAAVLNPASEGKFQPLYICREGIPIPSKRYSLFEAKAAEINKEIISFHVKPSTDFAETELYFHYLTGILRLNYLIPPLT</sequence>
<reference evidence="2 3" key="1">
    <citation type="submission" date="2016-08" db="EMBL/GenBank/DDBJ databases">
        <title>Complete genome sequence of Fictibacillus arsenicus G25-54, a strain with toxicity to nematodes and a potential arsenic-resistance activity.</title>
        <authorList>
            <person name="Zheng Z."/>
        </authorList>
    </citation>
    <scope>NUCLEOTIDE SEQUENCE [LARGE SCALE GENOMIC DNA]</scope>
    <source>
        <strain evidence="2 3">G25-54</strain>
    </source>
</reference>
<dbReference type="RefSeq" id="WP_066289095.1">
    <property type="nucleotide sequence ID" value="NZ_CP016761.1"/>
</dbReference>
<dbReference type="InterPro" id="IPR055571">
    <property type="entry name" value="DUF7147"/>
</dbReference>
<name>A0A1B1Z3T7_9BACL</name>
<dbReference type="KEGG" id="far:ABE41_009100"/>
<feature type="domain" description="DUF7147" evidence="1">
    <location>
        <begin position="1"/>
        <end position="121"/>
    </location>
</feature>
<accession>A0A1B1Z3T7</accession>
<gene>
    <name evidence="2" type="ORF">ABE41_009100</name>
</gene>
<dbReference type="AlphaFoldDB" id="A0A1B1Z3T7"/>
<dbReference type="Pfam" id="PF23648">
    <property type="entry name" value="DUF7147"/>
    <property type="match status" value="1"/>
</dbReference>
<evidence type="ECO:0000259" key="1">
    <source>
        <dbReference type="Pfam" id="PF23648"/>
    </source>
</evidence>
<dbReference type="OrthoDB" id="2427086at2"/>
<organism evidence="2 3">
    <name type="scientific">Fictibacillus arsenicus</name>
    <dbReference type="NCBI Taxonomy" id="255247"/>
    <lineage>
        <taxon>Bacteria</taxon>
        <taxon>Bacillati</taxon>
        <taxon>Bacillota</taxon>
        <taxon>Bacilli</taxon>
        <taxon>Bacillales</taxon>
        <taxon>Fictibacillaceae</taxon>
        <taxon>Fictibacillus</taxon>
    </lineage>
</organism>
<proteinExistence type="predicted"/>